<proteinExistence type="evidence at transcript level"/>
<feature type="region of interest" description="Disordered" evidence="1">
    <location>
        <begin position="62"/>
        <end position="158"/>
    </location>
</feature>
<evidence type="ECO:0000256" key="1">
    <source>
        <dbReference type="SAM" id="MobiDB-lite"/>
    </source>
</evidence>
<dbReference type="PANTHER" id="PTHR31365">
    <property type="entry name" value="EXPRESSED PROTEIN"/>
    <property type="match status" value="1"/>
</dbReference>
<organism evidence="2">
    <name type="scientific">Lilium longiflorum</name>
    <name type="common">Trumpet lily</name>
    <dbReference type="NCBI Taxonomy" id="4690"/>
    <lineage>
        <taxon>Eukaryota</taxon>
        <taxon>Viridiplantae</taxon>
        <taxon>Streptophyta</taxon>
        <taxon>Embryophyta</taxon>
        <taxon>Tracheophyta</taxon>
        <taxon>Spermatophyta</taxon>
        <taxon>Magnoliopsida</taxon>
        <taxon>Liliopsida</taxon>
        <taxon>Liliales</taxon>
        <taxon>Liliaceae</taxon>
        <taxon>Lilium</taxon>
    </lineage>
</organism>
<dbReference type="AlphaFoldDB" id="Q7XA59"/>
<feature type="compositionally biased region" description="Low complexity" evidence="1">
    <location>
        <begin position="276"/>
        <end position="292"/>
    </location>
</feature>
<protein>
    <submittedName>
        <fullName evidence="2">M355</fullName>
    </submittedName>
</protein>
<feature type="compositionally biased region" description="Basic and acidic residues" evidence="1">
    <location>
        <begin position="145"/>
        <end position="158"/>
    </location>
</feature>
<feature type="region of interest" description="Disordered" evidence="1">
    <location>
        <begin position="173"/>
        <end position="308"/>
    </location>
</feature>
<name>Q7XA59_LILLO</name>
<evidence type="ECO:0000313" key="2">
    <source>
        <dbReference type="EMBL" id="BAC81748.1"/>
    </source>
</evidence>
<accession>Q7XA59</accession>
<reference evidence="2" key="1">
    <citation type="submission" date="2003-02" db="EMBL/GenBank/DDBJ databases">
        <title>Identification of novel microsporogenesis-associated genes encoding proteins with a nuclear localization signal.</title>
        <authorList>
            <person name="Bayarmaa G."/>
            <person name="Morohashi K."/>
            <person name="Takase H."/>
            <person name="Hiratsuka K."/>
        </authorList>
    </citation>
    <scope>NUCLEOTIDE SEQUENCE</scope>
</reference>
<dbReference type="EMBL" id="AB103115">
    <property type="protein sequence ID" value="BAC81748.1"/>
    <property type="molecule type" value="mRNA"/>
</dbReference>
<dbReference type="PANTHER" id="PTHR31365:SF4">
    <property type="entry name" value="OS05G0179800 PROTEIN"/>
    <property type="match status" value="1"/>
</dbReference>
<feature type="compositionally biased region" description="Acidic residues" evidence="1">
    <location>
        <begin position="98"/>
        <end position="119"/>
    </location>
</feature>
<feature type="compositionally biased region" description="Acidic residues" evidence="1">
    <location>
        <begin position="64"/>
        <end position="73"/>
    </location>
</feature>
<sequence>MVGNGSRRGDTGVSQAISSRNVFAALDTLKKKKRSDKEKCKVKEEPAPHVFWAPAPLTVKSWADVEDDDDDDYYATTAPPSAWGVPEQKKSKEVPVAIEEESASEDEGLDEPDDEAVDEQADHQLEVPAPAEPDVKKPPVPSVPKDTERQLSKKELKKKELAELEALLTELGMAAEDNQAAKQNGTTGVGEEKLEEHSGANEKKENVPVESKTSKKKKAKKEKLSKEAKDSNEHPNGNGADAGTSAEVTARPVDMKERLKKMASTKKKSSKEMDSAARAAAVEAAARSAKLAAAKKKEKSHYNQQPMR</sequence>
<feature type="compositionally biased region" description="Basic and acidic residues" evidence="1">
    <location>
        <begin position="190"/>
        <end position="207"/>
    </location>
</feature>
<feature type="compositionally biased region" description="Basic residues" evidence="1">
    <location>
        <begin position="258"/>
        <end position="269"/>
    </location>
</feature>
<feature type="compositionally biased region" description="Basic and acidic residues" evidence="1">
    <location>
        <begin position="222"/>
        <end position="233"/>
    </location>
</feature>